<keyword evidence="2 7" id="KW-0699">rRNA-binding</keyword>
<dbReference type="HAMAP" id="MF_01331_B">
    <property type="entry name" value="Ribosomal_uL22_B"/>
    <property type="match status" value="1"/>
</dbReference>
<keyword evidence="4 7" id="KW-0689">Ribosomal protein</keyword>
<dbReference type="GO" id="GO:0022625">
    <property type="term" value="C:cytosolic large ribosomal subunit"/>
    <property type="evidence" value="ECO:0007669"/>
    <property type="project" value="TreeGrafter"/>
</dbReference>
<dbReference type="InterPro" id="IPR047867">
    <property type="entry name" value="Ribosomal_uL22_bac/org-type"/>
</dbReference>
<comment type="function">
    <text evidence="7 10">This protein binds specifically to 23S rRNA; its binding is stimulated by other ribosomal proteins, e.g., L4, L17, and L20. It is important during the early stages of 50S assembly. It makes multiple contacts with different domains of the 23S rRNA in the assembled 50S subunit and ribosome.</text>
</comment>
<reference evidence="11 12" key="1">
    <citation type="journal article" date="2016" name="Nat. Commun.">
        <title>Thousands of microbial genomes shed light on interconnected biogeochemical processes in an aquifer system.</title>
        <authorList>
            <person name="Anantharaman K."/>
            <person name="Brown C.T."/>
            <person name="Hug L.A."/>
            <person name="Sharon I."/>
            <person name="Castelle C.J."/>
            <person name="Probst A.J."/>
            <person name="Thomas B.C."/>
            <person name="Singh A."/>
            <person name="Wilkins M.J."/>
            <person name="Karaoz U."/>
            <person name="Brodie E.L."/>
            <person name="Williams K.H."/>
            <person name="Hubbard S.S."/>
            <person name="Banfield J.F."/>
        </authorList>
    </citation>
    <scope>NUCLEOTIDE SEQUENCE [LARGE SCALE GENOMIC DNA]</scope>
</reference>
<dbReference type="PANTHER" id="PTHR13501">
    <property type="entry name" value="CHLOROPLAST 50S RIBOSOMAL PROTEIN L22-RELATED"/>
    <property type="match status" value="1"/>
</dbReference>
<comment type="function">
    <text evidence="7">The globular domain of the protein is located near the polypeptide exit tunnel on the outside of the subunit, while an extended beta-hairpin is found that lines the wall of the exit tunnel in the center of the 70S ribosome.</text>
</comment>
<dbReference type="NCBIfam" id="TIGR01044">
    <property type="entry name" value="rplV_bact"/>
    <property type="match status" value="1"/>
</dbReference>
<dbReference type="PROSITE" id="PS00464">
    <property type="entry name" value="RIBOSOMAL_L22"/>
    <property type="match status" value="1"/>
</dbReference>
<dbReference type="SUPFAM" id="SSF54843">
    <property type="entry name" value="Ribosomal protein L22"/>
    <property type="match status" value="1"/>
</dbReference>
<evidence type="ECO:0000256" key="5">
    <source>
        <dbReference type="ARBA" id="ARBA00023274"/>
    </source>
</evidence>
<dbReference type="CDD" id="cd00336">
    <property type="entry name" value="Ribosomal_L22"/>
    <property type="match status" value="1"/>
</dbReference>
<accession>A0A1F4XZ59</accession>
<proteinExistence type="inferred from homology"/>
<dbReference type="Proteomes" id="UP000178585">
    <property type="component" value="Unassembled WGS sequence"/>
</dbReference>
<comment type="subunit">
    <text evidence="7 9">Part of the 50S ribosomal subunit.</text>
</comment>
<dbReference type="Pfam" id="PF00237">
    <property type="entry name" value="Ribosomal_L22"/>
    <property type="match status" value="1"/>
</dbReference>
<dbReference type="EMBL" id="MEWZ01000014">
    <property type="protein sequence ID" value="OGC86806.1"/>
    <property type="molecule type" value="Genomic_DNA"/>
</dbReference>
<dbReference type="Gene3D" id="3.90.470.10">
    <property type="entry name" value="Ribosomal protein L22/L17"/>
    <property type="match status" value="1"/>
</dbReference>
<protein>
    <recommendedName>
        <fullName evidence="6 7">Large ribosomal subunit protein uL22</fullName>
    </recommendedName>
</protein>
<dbReference type="PANTHER" id="PTHR13501:SF8">
    <property type="entry name" value="LARGE RIBOSOMAL SUBUNIT PROTEIN UL22M"/>
    <property type="match status" value="1"/>
</dbReference>
<evidence type="ECO:0000256" key="2">
    <source>
        <dbReference type="ARBA" id="ARBA00022730"/>
    </source>
</evidence>
<dbReference type="InterPro" id="IPR005727">
    <property type="entry name" value="Ribosomal_uL22_bac/chlpt-type"/>
</dbReference>
<comment type="caution">
    <text evidence="11">The sequence shown here is derived from an EMBL/GenBank/DDBJ whole genome shotgun (WGS) entry which is preliminary data.</text>
</comment>
<evidence type="ECO:0000313" key="11">
    <source>
        <dbReference type="EMBL" id="OGC86806.1"/>
    </source>
</evidence>
<evidence type="ECO:0000256" key="7">
    <source>
        <dbReference type="HAMAP-Rule" id="MF_01331"/>
    </source>
</evidence>
<dbReference type="GO" id="GO:0019843">
    <property type="term" value="F:rRNA binding"/>
    <property type="evidence" value="ECO:0007669"/>
    <property type="project" value="UniProtKB-UniRule"/>
</dbReference>
<dbReference type="AlphaFoldDB" id="A0A1F4XZ59"/>
<evidence type="ECO:0000313" key="12">
    <source>
        <dbReference type="Proteomes" id="UP000178585"/>
    </source>
</evidence>
<name>A0A1F4XZ59_9BACT</name>
<dbReference type="InterPro" id="IPR001063">
    <property type="entry name" value="Ribosomal_uL22"/>
</dbReference>
<comment type="similarity">
    <text evidence="1 7 8">Belongs to the universal ribosomal protein uL22 family.</text>
</comment>
<evidence type="ECO:0000256" key="9">
    <source>
        <dbReference type="RuleBase" id="RU004006"/>
    </source>
</evidence>
<organism evidence="11 12">
    <name type="scientific">Candidatus Adlerbacteria bacterium RIFCSPLOWO2_01_FULL_54_21b</name>
    <dbReference type="NCBI Taxonomy" id="1797245"/>
    <lineage>
        <taxon>Bacteria</taxon>
        <taxon>Candidatus Adleribacteriota</taxon>
    </lineage>
</organism>
<keyword evidence="3 7" id="KW-0694">RNA-binding</keyword>
<evidence type="ECO:0000256" key="1">
    <source>
        <dbReference type="ARBA" id="ARBA00009451"/>
    </source>
</evidence>
<dbReference type="GO" id="GO:0006412">
    <property type="term" value="P:translation"/>
    <property type="evidence" value="ECO:0007669"/>
    <property type="project" value="UniProtKB-UniRule"/>
</dbReference>
<evidence type="ECO:0000256" key="6">
    <source>
        <dbReference type="ARBA" id="ARBA00035207"/>
    </source>
</evidence>
<evidence type="ECO:0000256" key="4">
    <source>
        <dbReference type="ARBA" id="ARBA00022980"/>
    </source>
</evidence>
<evidence type="ECO:0000256" key="8">
    <source>
        <dbReference type="RuleBase" id="RU004005"/>
    </source>
</evidence>
<dbReference type="InterPro" id="IPR018260">
    <property type="entry name" value="Ribosomal_uL22_CS"/>
</dbReference>
<gene>
    <name evidence="7" type="primary">rplV</name>
    <name evidence="11" type="ORF">A2949_00900</name>
</gene>
<sequence>MASTATLRNYRQAPRKVRLIADLVRGKSAARALALLSMLPKRGAEPMAKLIKSAVSNAKVEAAELYIQKIEVNGGVVFKRQMPRARGRASLIKKKTSHITLSLSKKVK</sequence>
<keyword evidence="5 7" id="KW-0687">Ribonucleoprotein</keyword>
<dbReference type="InterPro" id="IPR036394">
    <property type="entry name" value="Ribosomal_uL22_sf"/>
</dbReference>
<evidence type="ECO:0000256" key="3">
    <source>
        <dbReference type="ARBA" id="ARBA00022884"/>
    </source>
</evidence>
<dbReference type="GO" id="GO:0003735">
    <property type="term" value="F:structural constituent of ribosome"/>
    <property type="evidence" value="ECO:0007669"/>
    <property type="project" value="InterPro"/>
</dbReference>
<dbReference type="STRING" id="1797245.A2949_00900"/>
<evidence type="ECO:0000256" key="10">
    <source>
        <dbReference type="RuleBase" id="RU004008"/>
    </source>
</evidence>